<protein>
    <submittedName>
        <fullName evidence="5">Oxidoreductase</fullName>
    </submittedName>
</protein>
<dbReference type="PANTHER" id="PTHR22604:SF105">
    <property type="entry name" value="TRANS-1,2-DIHYDROBENZENE-1,2-DIOL DEHYDROGENASE"/>
    <property type="match status" value="1"/>
</dbReference>
<evidence type="ECO:0000256" key="1">
    <source>
        <dbReference type="ARBA" id="ARBA00010928"/>
    </source>
</evidence>
<evidence type="ECO:0000259" key="3">
    <source>
        <dbReference type="Pfam" id="PF01408"/>
    </source>
</evidence>
<keyword evidence="2" id="KW-0560">Oxidoreductase</keyword>
<dbReference type="AlphaFoldDB" id="A0A2L2LJB8"/>
<dbReference type="SUPFAM" id="SSF51735">
    <property type="entry name" value="NAD(P)-binding Rossmann-fold domains"/>
    <property type="match status" value="1"/>
</dbReference>
<dbReference type="InterPro" id="IPR036291">
    <property type="entry name" value="NAD(P)-bd_dom_sf"/>
</dbReference>
<proteinExistence type="inferred from homology"/>
<dbReference type="SUPFAM" id="SSF55347">
    <property type="entry name" value="Glyceraldehyde-3-phosphate dehydrogenase-like, C-terminal domain"/>
    <property type="match status" value="1"/>
</dbReference>
<dbReference type="InterPro" id="IPR000683">
    <property type="entry name" value="Gfo/Idh/MocA-like_OxRdtase_N"/>
</dbReference>
<dbReference type="InterPro" id="IPR055170">
    <property type="entry name" value="GFO_IDH_MocA-like_dom"/>
</dbReference>
<dbReference type="RefSeq" id="WP_199772192.1">
    <property type="nucleotide sequence ID" value="NZ_CP026925.1"/>
</dbReference>
<feature type="domain" description="Gfo/Idh/MocA-like oxidoreductase N-terminal" evidence="3">
    <location>
        <begin position="21"/>
        <end position="136"/>
    </location>
</feature>
<evidence type="ECO:0000259" key="4">
    <source>
        <dbReference type="Pfam" id="PF22725"/>
    </source>
</evidence>
<comment type="similarity">
    <text evidence="1">Belongs to the Gfo/Idh/MocA family.</text>
</comment>
<evidence type="ECO:0000256" key="2">
    <source>
        <dbReference type="ARBA" id="ARBA00023002"/>
    </source>
</evidence>
<dbReference type="EMBL" id="CP026925">
    <property type="protein sequence ID" value="AVH44421.1"/>
    <property type="molecule type" value="Genomic_DNA"/>
</dbReference>
<dbReference type="GO" id="GO:0000166">
    <property type="term" value="F:nucleotide binding"/>
    <property type="evidence" value="ECO:0007669"/>
    <property type="project" value="InterPro"/>
</dbReference>
<feature type="domain" description="GFO/IDH/MocA-like oxidoreductase" evidence="4">
    <location>
        <begin position="151"/>
        <end position="262"/>
    </location>
</feature>
<dbReference type="Gene3D" id="3.40.50.720">
    <property type="entry name" value="NAD(P)-binding Rossmann-like Domain"/>
    <property type="match status" value="1"/>
</dbReference>
<reference evidence="5 6" key="1">
    <citation type="submission" date="2018-02" db="EMBL/GenBank/DDBJ databases">
        <title>Complete genome sequence of Agrobacterium tumefaciens 1D1609.</title>
        <authorList>
            <person name="Cho S.-T."/>
            <person name="Haryono M."/>
            <person name="Chang H.-H."/>
            <person name="Santos M.N."/>
            <person name="Lai E.-M."/>
            <person name="Kuo C.-H."/>
        </authorList>
    </citation>
    <scope>NUCLEOTIDE SEQUENCE [LARGE SCALE GENOMIC DNA]</scope>
    <source>
        <strain evidence="5 6">1D1609</strain>
    </source>
</reference>
<dbReference type="Proteomes" id="UP000237717">
    <property type="component" value="Chromosome II"/>
</dbReference>
<dbReference type="InterPro" id="IPR050984">
    <property type="entry name" value="Gfo/Idh/MocA_domain"/>
</dbReference>
<dbReference type="GO" id="GO:0016491">
    <property type="term" value="F:oxidoreductase activity"/>
    <property type="evidence" value="ECO:0007669"/>
    <property type="project" value="UniProtKB-KW"/>
</dbReference>
<dbReference type="PANTHER" id="PTHR22604">
    <property type="entry name" value="OXIDOREDUCTASES"/>
    <property type="match status" value="1"/>
</dbReference>
<dbReference type="Gene3D" id="3.30.360.10">
    <property type="entry name" value="Dihydrodipicolinate Reductase, domain 2"/>
    <property type="match status" value="1"/>
</dbReference>
<dbReference type="Pfam" id="PF01408">
    <property type="entry name" value="GFO_IDH_MocA"/>
    <property type="match status" value="1"/>
</dbReference>
<sequence length="348" mass="37596">MTFPTALPPSRLRAPLDAPPLRWGILGTGWIAAKFTESVKAHTRQVIAAVGSRSEETAKRFASEWGVENAYGSYEALVQSLDIDIIYVATPHGWHHEHVLLAINAGKHVLVEKPMALNHAQAAEMVTAARKKGVFFAEALWTYFLPKFDIVQQVLDAGVIGDIKSVYTEYGEYLPRDHRIFDPKLAGGPLLDLGTYPVSLISKLLGVPSKVVGVASPDPAGVNGQLAVAMMNSRGCQGTMATTLYGFTPTGATMVGTEGSIRFVNEFHLPGAFEVWSLDGTVRLKYAEPRGAHFEGLYHQAAGVAYSISDGDLESPCRPLDASLDTMKTLDAIRAALDIDFKKAGLSE</sequence>
<organism evidence="5 6">
    <name type="scientific">Agrobacterium tumefaciens</name>
    <dbReference type="NCBI Taxonomy" id="358"/>
    <lineage>
        <taxon>Bacteria</taxon>
        <taxon>Pseudomonadati</taxon>
        <taxon>Pseudomonadota</taxon>
        <taxon>Alphaproteobacteria</taxon>
        <taxon>Hyphomicrobiales</taxon>
        <taxon>Rhizobiaceae</taxon>
        <taxon>Rhizobium/Agrobacterium group</taxon>
        <taxon>Agrobacterium</taxon>
        <taxon>Agrobacterium tumefaciens complex</taxon>
    </lineage>
</organism>
<gene>
    <name evidence="5" type="ORF">At1D1609_43780</name>
</gene>
<evidence type="ECO:0000313" key="6">
    <source>
        <dbReference type="Proteomes" id="UP000237717"/>
    </source>
</evidence>
<evidence type="ECO:0000313" key="5">
    <source>
        <dbReference type="EMBL" id="AVH44421.1"/>
    </source>
</evidence>
<dbReference type="Pfam" id="PF22725">
    <property type="entry name" value="GFO_IDH_MocA_C3"/>
    <property type="match status" value="1"/>
</dbReference>
<name>A0A2L2LJB8_AGRTU</name>
<accession>A0A2L2LJB8</accession>